<keyword evidence="4" id="KW-0808">Transferase</keyword>
<dbReference type="SUPFAM" id="SSF53448">
    <property type="entry name" value="Nucleotide-diphospho-sugar transferases"/>
    <property type="match status" value="1"/>
</dbReference>
<evidence type="ECO:0000313" key="9">
    <source>
        <dbReference type="Proteomes" id="UP000005038"/>
    </source>
</evidence>
<keyword evidence="9" id="KW-1185">Reference proteome</keyword>
<evidence type="ECO:0000313" key="8">
    <source>
        <dbReference type="EMBL" id="GAB36880.1"/>
    </source>
</evidence>
<dbReference type="InterPro" id="IPR029044">
    <property type="entry name" value="Nucleotide-diphossugar_trans"/>
</dbReference>
<evidence type="ECO:0000256" key="1">
    <source>
        <dbReference type="ARBA" id="ARBA00004776"/>
    </source>
</evidence>
<dbReference type="InterPro" id="IPR040492">
    <property type="entry name" value="GlfT2_N"/>
</dbReference>
<gene>
    <name evidence="8" type="ORF">GOOTI_241_00360</name>
</gene>
<evidence type="ECO:0000259" key="6">
    <source>
        <dbReference type="Pfam" id="PF17994"/>
    </source>
</evidence>
<evidence type="ECO:0000256" key="5">
    <source>
        <dbReference type="SAM" id="MobiDB-lite"/>
    </source>
</evidence>
<evidence type="ECO:0000256" key="2">
    <source>
        <dbReference type="ARBA" id="ARBA00006739"/>
    </source>
</evidence>
<dbReference type="STRING" id="1108044.GOOTI_241_00360"/>
<dbReference type="Pfam" id="PF13641">
    <property type="entry name" value="Glyco_tranf_2_3"/>
    <property type="match status" value="1"/>
</dbReference>
<feature type="compositionally biased region" description="Polar residues" evidence="5">
    <location>
        <begin position="39"/>
        <end position="48"/>
    </location>
</feature>
<reference evidence="8" key="1">
    <citation type="submission" date="2012-02" db="EMBL/GenBank/DDBJ databases">
        <title>Whole genome shotgun sequence of Gordonia otitidis NBRC 100426.</title>
        <authorList>
            <person name="Yoshida I."/>
            <person name="Hosoyama A."/>
            <person name="Tsuchikane K."/>
            <person name="Katsumata H."/>
            <person name="Yamazaki S."/>
            <person name="Fujita N."/>
        </authorList>
    </citation>
    <scope>NUCLEOTIDE SEQUENCE [LARGE SCALE GENOMIC DNA]</scope>
    <source>
        <strain evidence="8">NBRC 100426</strain>
    </source>
</reference>
<comment type="pathway">
    <text evidence="1">Cell wall biogenesis; cell wall polysaccharide biosynthesis.</text>
</comment>
<evidence type="ECO:0000256" key="4">
    <source>
        <dbReference type="ARBA" id="ARBA00022679"/>
    </source>
</evidence>
<keyword evidence="3" id="KW-0328">Glycosyltransferase</keyword>
<sequence length="654" mass="72516">MGPSGLTRAAWSPRRDEWDAMSTAAQPTTTTTEQAESSDLSPKTGSSSDRLLVQRTLFTGPDTRIEPGMYADVDLSRVRLDRRRAHLGPGARLSVNTYFGRFPASFWQSYTRVRSVRLDFDHDCAPGTTLRIDIRASDISGRERPVQTAEVSGQGHASFDLDVKRFVDGGALWFELTAIDGPASISDVEWSVDSRVRDRPVSVVMCTHNRPVDAVATVMALASDPVVLERVAAVYIVDQGTDRVADQERFSEVATVLGDRLHYITQPNLGGAGGFNRGIHEVTKGGSHETDIVVMDDDITCEPESVLRLTSFANSTVRPMLVGSQMLLASETYRVHMTGEWEALDELKAGRPGAYGKQGLNALEKQQDARTDAGWNGWWSCLLPVEAVYAAGLSLPLFFQWDDIEFGIRARRNGFPTVTLPNAGVWHADFHLKDYDDWSRYFSWRNALVVAAIHGPYDPKHVAAVVAKEIGSHIVSMRYGLAATFLLAVRDFLSGPSILADGGVSKLPELKELRAQYPDTVIRDSADVVLDADPNTRISRRGPLPDEDKETRVLVKRAVQQWLGRVSPAPVSISADDGRWWHVGLFSSAVVTDSSQTGVRVRRRDKQTAVRLGRELAELCVRLRREGLDVADQWQRAMPELTSRENWMRLFDGD</sequence>
<evidence type="ECO:0000259" key="7">
    <source>
        <dbReference type="Pfam" id="PF19320"/>
    </source>
</evidence>
<comment type="similarity">
    <text evidence="2">Belongs to the glycosyltransferase 2 family.</text>
</comment>
<name>H5TTS2_GORO1</name>
<feature type="region of interest" description="Disordered" evidence="5">
    <location>
        <begin position="1"/>
        <end position="48"/>
    </location>
</feature>
<dbReference type="EMBL" id="BAFB01000241">
    <property type="protein sequence ID" value="GAB36880.1"/>
    <property type="molecule type" value="Genomic_DNA"/>
</dbReference>
<dbReference type="PANTHER" id="PTHR43179">
    <property type="entry name" value="RHAMNOSYLTRANSFERASE WBBL"/>
    <property type="match status" value="1"/>
</dbReference>
<proteinExistence type="inferred from homology"/>
<comment type="caution">
    <text evidence="8">The sequence shown here is derived from an EMBL/GenBank/DDBJ whole genome shotgun (WGS) entry which is preliminary data.</text>
</comment>
<protein>
    <submittedName>
        <fullName evidence="8">Glycosyltransferase</fullName>
    </submittedName>
</protein>
<feature type="domain" description="Galactofuranosyltransferase-2 C-terminal" evidence="7">
    <location>
        <begin position="468"/>
        <end position="652"/>
    </location>
</feature>
<accession>H5TTS2</accession>
<dbReference type="GO" id="GO:0016757">
    <property type="term" value="F:glycosyltransferase activity"/>
    <property type="evidence" value="ECO:0007669"/>
    <property type="project" value="UniProtKB-KW"/>
</dbReference>
<dbReference type="Pfam" id="PF19320">
    <property type="entry name" value="GlfT2_domain3"/>
    <property type="match status" value="1"/>
</dbReference>
<dbReference type="PANTHER" id="PTHR43179:SF12">
    <property type="entry name" value="GALACTOFURANOSYLTRANSFERASE GLFT2"/>
    <property type="match status" value="1"/>
</dbReference>
<dbReference type="Pfam" id="PF17994">
    <property type="entry name" value="Glft2_N"/>
    <property type="match status" value="1"/>
</dbReference>
<organism evidence="8 9">
    <name type="scientific">Gordonia otitidis (strain DSM 44809 / CCUG 52243 / JCM 12355 / NBRC 100426 / IFM 10032)</name>
    <dbReference type="NCBI Taxonomy" id="1108044"/>
    <lineage>
        <taxon>Bacteria</taxon>
        <taxon>Bacillati</taxon>
        <taxon>Actinomycetota</taxon>
        <taxon>Actinomycetes</taxon>
        <taxon>Mycobacteriales</taxon>
        <taxon>Gordoniaceae</taxon>
        <taxon>Gordonia</taxon>
    </lineage>
</organism>
<dbReference type="AlphaFoldDB" id="H5TTS2"/>
<dbReference type="Gene3D" id="3.90.550.60">
    <property type="match status" value="1"/>
</dbReference>
<dbReference type="InterPro" id="IPR045699">
    <property type="entry name" value="GlfT2_C"/>
</dbReference>
<evidence type="ECO:0000256" key="3">
    <source>
        <dbReference type="ARBA" id="ARBA00022676"/>
    </source>
</evidence>
<dbReference type="Proteomes" id="UP000005038">
    <property type="component" value="Unassembled WGS sequence"/>
</dbReference>
<feature type="domain" description="Galactofuranosyltransferase GlfT2 N-terminal" evidence="6">
    <location>
        <begin position="80"/>
        <end position="191"/>
    </location>
</feature>
<feature type="compositionally biased region" description="Low complexity" evidence="5">
    <location>
        <begin position="22"/>
        <end position="38"/>
    </location>
</feature>